<evidence type="ECO:0000313" key="2">
    <source>
        <dbReference type="Proteomes" id="UP001177021"/>
    </source>
</evidence>
<protein>
    <submittedName>
        <fullName evidence="1">Uncharacterized protein</fullName>
    </submittedName>
</protein>
<reference evidence="1" key="1">
    <citation type="submission" date="2023-10" db="EMBL/GenBank/DDBJ databases">
        <authorList>
            <person name="Rodriguez Cubillos JULIANA M."/>
            <person name="De Vega J."/>
        </authorList>
    </citation>
    <scope>NUCLEOTIDE SEQUENCE</scope>
</reference>
<keyword evidence="2" id="KW-1185">Reference proteome</keyword>
<evidence type="ECO:0000313" key="1">
    <source>
        <dbReference type="EMBL" id="CAJ2661838.1"/>
    </source>
</evidence>
<dbReference type="EMBL" id="CASHSV030000409">
    <property type="protein sequence ID" value="CAJ2661838.1"/>
    <property type="molecule type" value="Genomic_DNA"/>
</dbReference>
<proteinExistence type="predicted"/>
<name>A0ACB0KZM5_TRIPR</name>
<sequence length="88" mass="10090">MLITSKYEETWALKVYRVDIRQAAWFSAVPWVVMAIMNYLAGFWSDMMIESGTSVTLTHKIMQIGQGTYNSVCRAHDLETNKIVALKE</sequence>
<comment type="caution">
    <text evidence="1">The sequence shown here is derived from an EMBL/GenBank/DDBJ whole genome shotgun (WGS) entry which is preliminary data.</text>
</comment>
<organism evidence="1 2">
    <name type="scientific">Trifolium pratense</name>
    <name type="common">Red clover</name>
    <dbReference type="NCBI Taxonomy" id="57577"/>
    <lineage>
        <taxon>Eukaryota</taxon>
        <taxon>Viridiplantae</taxon>
        <taxon>Streptophyta</taxon>
        <taxon>Embryophyta</taxon>
        <taxon>Tracheophyta</taxon>
        <taxon>Spermatophyta</taxon>
        <taxon>Magnoliopsida</taxon>
        <taxon>eudicotyledons</taxon>
        <taxon>Gunneridae</taxon>
        <taxon>Pentapetalae</taxon>
        <taxon>rosids</taxon>
        <taxon>fabids</taxon>
        <taxon>Fabales</taxon>
        <taxon>Fabaceae</taxon>
        <taxon>Papilionoideae</taxon>
        <taxon>50 kb inversion clade</taxon>
        <taxon>NPAAA clade</taxon>
        <taxon>Hologalegina</taxon>
        <taxon>IRL clade</taxon>
        <taxon>Trifolieae</taxon>
        <taxon>Trifolium</taxon>
    </lineage>
</organism>
<gene>
    <name evidence="1" type="ORF">MILVUS5_LOCUS27486</name>
</gene>
<dbReference type="Proteomes" id="UP001177021">
    <property type="component" value="Unassembled WGS sequence"/>
</dbReference>
<accession>A0ACB0KZM5</accession>